<keyword evidence="2" id="KW-1185">Reference proteome</keyword>
<dbReference type="EMBL" id="KN822964">
    <property type="protein sequence ID" value="KIO31357.1"/>
    <property type="molecule type" value="Genomic_DNA"/>
</dbReference>
<dbReference type="HOGENOM" id="CLU_3089003_0_0_1"/>
<dbReference type="AlphaFoldDB" id="A0A0C3MCA2"/>
<reference evidence="1 2" key="1">
    <citation type="submission" date="2014-04" db="EMBL/GenBank/DDBJ databases">
        <authorList>
            <consortium name="DOE Joint Genome Institute"/>
            <person name="Kuo A."/>
            <person name="Girlanda M."/>
            <person name="Perotto S."/>
            <person name="Kohler A."/>
            <person name="Nagy L.G."/>
            <person name="Floudas D."/>
            <person name="Copeland A."/>
            <person name="Barry K.W."/>
            <person name="Cichocki N."/>
            <person name="Veneault-Fourrey C."/>
            <person name="LaButti K."/>
            <person name="Lindquist E.A."/>
            <person name="Lipzen A."/>
            <person name="Lundell T."/>
            <person name="Morin E."/>
            <person name="Murat C."/>
            <person name="Sun H."/>
            <person name="Tunlid A."/>
            <person name="Henrissat B."/>
            <person name="Grigoriev I.V."/>
            <person name="Hibbett D.S."/>
            <person name="Martin F."/>
            <person name="Nordberg H.P."/>
            <person name="Cantor M.N."/>
            <person name="Hua S.X."/>
        </authorList>
    </citation>
    <scope>NUCLEOTIDE SEQUENCE [LARGE SCALE GENOMIC DNA]</scope>
    <source>
        <strain evidence="1 2">MUT 4182</strain>
    </source>
</reference>
<reference evidence="2" key="2">
    <citation type="submission" date="2015-01" db="EMBL/GenBank/DDBJ databases">
        <title>Evolutionary Origins and Diversification of the Mycorrhizal Mutualists.</title>
        <authorList>
            <consortium name="DOE Joint Genome Institute"/>
            <consortium name="Mycorrhizal Genomics Consortium"/>
            <person name="Kohler A."/>
            <person name="Kuo A."/>
            <person name="Nagy L.G."/>
            <person name="Floudas D."/>
            <person name="Copeland A."/>
            <person name="Barry K.W."/>
            <person name="Cichocki N."/>
            <person name="Veneault-Fourrey C."/>
            <person name="LaButti K."/>
            <person name="Lindquist E.A."/>
            <person name="Lipzen A."/>
            <person name="Lundell T."/>
            <person name="Morin E."/>
            <person name="Murat C."/>
            <person name="Riley R."/>
            <person name="Ohm R."/>
            <person name="Sun H."/>
            <person name="Tunlid A."/>
            <person name="Henrissat B."/>
            <person name="Grigoriev I.V."/>
            <person name="Hibbett D.S."/>
            <person name="Martin F."/>
        </authorList>
    </citation>
    <scope>NUCLEOTIDE SEQUENCE [LARGE SCALE GENOMIC DNA]</scope>
    <source>
        <strain evidence="2">MUT 4182</strain>
    </source>
</reference>
<evidence type="ECO:0000313" key="1">
    <source>
        <dbReference type="EMBL" id="KIO31357.1"/>
    </source>
</evidence>
<gene>
    <name evidence="1" type="ORF">M407DRAFT_136165</name>
</gene>
<organism evidence="1 2">
    <name type="scientific">Tulasnella calospora MUT 4182</name>
    <dbReference type="NCBI Taxonomy" id="1051891"/>
    <lineage>
        <taxon>Eukaryota</taxon>
        <taxon>Fungi</taxon>
        <taxon>Dikarya</taxon>
        <taxon>Basidiomycota</taxon>
        <taxon>Agaricomycotina</taxon>
        <taxon>Agaricomycetes</taxon>
        <taxon>Cantharellales</taxon>
        <taxon>Tulasnellaceae</taxon>
        <taxon>Tulasnella</taxon>
    </lineage>
</organism>
<proteinExistence type="predicted"/>
<evidence type="ECO:0000313" key="2">
    <source>
        <dbReference type="Proteomes" id="UP000054248"/>
    </source>
</evidence>
<accession>A0A0C3MCA2</accession>
<dbReference type="Proteomes" id="UP000054248">
    <property type="component" value="Unassembled WGS sequence"/>
</dbReference>
<protein>
    <submittedName>
        <fullName evidence="1">Uncharacterized protein</fullName>
    </submittedName>
</protein>
<name>A0A0C3MCA2_9AGAM</name>
<sequence>MRIVMITMLFLHLHMPSCFTLCFYGFFFVGVERGCYLPKHRAFESQQASRYG</sequence>